<protein>
    <submittedName>
        <fullName evidence="2">Uncharacterized protein</fullName>
    </submittedName>
</protein>
<feature type="transmembrane region" description="Helical" evidence="1">
    <location>
        <begin position="54"/>
        <end position="77"/>
    </location>
</feature>
<proteinExistence type="predicted"/>
<dbReference type="EMBL" id="ML743624">
    <property type="protein sequence ID" value="KAE8132962.1"/>
    <property type="molecule type" value="Genomic_DNA"/>
</dbReference>
<evidence type="ECO:0000313" key="3">
    <source>
        <dbReference type="Proteomes" id="UP000325672"/>
    </source>
</evidence>
<dbReference type="GeneID" id="43636621"/>
<dbReference type="RefSeq" id="XP_031909025.1">
    <property type="nucleotide sequence ID" value="XM_032052411.1"/>
</dbReference>
<dbReference type="Proteomes" id="UP000325672">
    <property type="component" value="Unassembled WGS sequence"/>
</dbReference>
<reference evidence="2 3" key="1">
    <citation type="submission" date="2019-04" db="EMBL/GenBank/DDBJ databases">
        <title>Friends and foes A comparative genomics study of 23 Aspergillus species from section Flavi.</title>
        <authorList>
            <consortium name="DOE Joint Genome Institute"/>
            <person name="Kjaerbolling I."/>
            <person name="Vesth T."/>
            <person name="Frisvad J.C."/>
            <person name="Nybo J.L."/>
            <person name="Theobald S."/>
            <person name="Kildgaard S."/>
            <person name="Isbrandt T."/>
            <person name="Kuo A."/>
            <person name="Sato A."/>
            <person name="Lyhne E.K."/>
            <person name="Kogle M.E."/>
            <person name="Wiebenga A."/>
            <person name="Kun R.S."/>
            <person name="Lubbers R.J."/>
            <person name="Makela M.R."/>
            <person name="Barry K."/>
            <person name="Chovatia M."/>
            <person name="Clum A."/>
            <person name="Daum C."/>
            <person name="Haridas S."/>
            <person name="He G."/>
            <person name="LaButti K."/>
            <person name="Lipzen A."/>
            <person name="Mondo S."/>
            <person name="Riley R."/>
            <person name="Salamov A."/>
            <person name="Simmons B.A."/>
            <person name="Magnuson J.K."/>
            <person name="Henrissat B."/>
            <person name="Mortensen U.H."/>
            <person name="Larsen T.O."/>
            <person name="Devries R.P."/>
            <person name="Grigoriev I.V."/>
            <person name="Machida M."/>
            <person name="Baker S.E."/>
            <person name="Andersen M.R."/>
        </authorList>
    </citation>
    <scope>NUCLEOTIDE SEQUENCE [LARGE SCALE GENOMIC DNA]</scope>
    <source>
        <strain evidence="2 3">CBS 117625</strain>
    </source>
</reference>
<keyword evidence="1" id="KW-0472">Membrane</keyword>
<dbReference type="AlphaFoldDB" id="A0A5N6SE73"/>
<keyword evidence="1" id="KW-1133">Transmembrane helix</keyword>
<organism evidence="2 3">
    <name type="scientific">Aspergillus pseudotamarii</name>
    <dbReference type="NCBI Taxonomy" id="132259"/>
    <lineage>
        <taxon>Eukaryota</taxon>
        <taxon>Fungi</taxon>
        <taxon>Dikarya</taxon>
        <taxon>Ascomycota</taxon>
        <taxon>Pezizomycotina</taxon>
        <taxon>Eurotiomycetes</taxon>
        <taxon>Eurotiomycetidae</taxon>
        <taxon>Eurotiales</taxon>
        <taxon>Aspergillaceae</taxon>
        <taxon>Aspergillus</taxon>
        <taxon>Aspergillus subgen. Circumdati</taxon>
    </lineage>
</organism>
<keyword evidence="3" id="KW-1185">Reference proteome</keyword>
<name>A0A5N6SE73_ASPPS</name>
<accession>A0A5N6SE73</accession>
<evidence type="ECO:0000313" key="2">
    <source>
        <dbReference type="EMBL" id="KAE8132962.1"/>
    </source>
</evidence>
<keyword evidence="1" id="KW-0812">Transmembrane</keyword>
<gene>
    <name evidence="2" type="ORF">BDV38DRAFT_198918</name>
</gene>
<evidence type="ECO:0000256" key="1">
    <source>
        <dbReference type="SAM" id="Phobius"/>
    </source>
</evidence>
<sequence length="108" mass="12087">MVTSDSSLIICQVHTCRGSDSVLSGYTNTHESHKDVNICAVVSYIVESMLLSRILVLLMSIHSSLVAFTCTLIGWYFRLKYAAPDSLHHWVSVPTDRNNILRTDTQTT</sequence>